<dbReference type="HOGENOM" id="CLU_443514_0_0_1"/>
<accession>W3X0W9</accession>
<proteinExistence type="predicted"/>
<reference evidence="3" key="1">
    <citation type="journal article" date="2015" name="BMC Genomics">
        <title>Genomic and transcriptomic analysis of the endophytic fungus Pestalotiopsis fici reveals its lifestyle and high potential for synthesis of natural products.</title>
        <authorList>
            <person name="Wang X."/>
            <person name="Zhang X."/>
            <person name="Liu L."/>
            <person name="Xiang M."/>
            <person name="Wang W."/>
            <person name="Sun X."/>
            <person name="Che Y."/>
            <person name="Guo L."/>
            <person name="Liu G."/>
            <person name="Guo L."/>
            <person name="Wang C."/>
            <person name="Yin W.B."/>
            <person name="Stadler M."/>
            <person name="Zhang X."/>
            <person name="Liu X."/>
        </authorList>
    </citation>
    <scope>NUCLEOTIDE SEQUENCE [LARGE SCALE GENOMIC DNA]</scope>
    <source>
        <strain evidence="3">W106-1 / CGMCC3.15140</strain>
    </source>
</reference>
<dbReference type="RefSeq" id="XP_007835662.1">
    <property type="nucleotide sequence ID" value="XM_007837471.1"/>
</dbReference>
<dbReference type="EMBL" id="KI912114">
    <property type="protein sequence ID" value="ETS79037.1"/>
    <property type="molecule type" value="Genomic_DNA"/>
</dbReference>
<evidence type="ECO:0000313" key="2">
    <source>
        <dbReference type="EMBL" id="ETS79037.1"/>
    </source>
</evidence>
<feature type="region of interest" description="Disordered" evidence="1">
    <location>
        <begin position="390"/>
        <end position="412"/>
    </location>
</feature>
<keyword evidence="3" id="KW-1185">Reference proteome</keyword>
<dbReference type="PROSITE" id="PS51257">
    <property type="entry name" value="PROKAR_LIPOPROTEIN"/>
    <property type="match status" value="1"/>
</dbReference>
<gene>
    <name evidence="2" type="ORF">PFICI_08890</name>
</gene>
<dbReference type="InParanoid" id="W3X0W9"/>
<dbReference type="AlphaFoldDB" id="W3X0W9"/>
<dbReference type="KEGG" id="pfy:PFICI_08890"/>
<evidence type="ECO:0000256" key="1">
    <source>
        <dbReference type="SAM" id="MobiDB-lite"/>
    </source>
</evidence>
<sequence>MRDAITASAVTCSIAQGSYQTAWTLACDFMEYSGLLVTGEDERHWEGLILKYRVLLQNYFLNGPSILDYELQRRCIQSMWDIAVMDIRNDLMIALQYCALYWCTRREMLQAFKVVFRDARATQDAVFEILAPNYSRLGLRAFVPTQLLSLLDKRGAAGHEALVPFKVPTRKTPRRLQHDDTSLSEYSNLAHLEGSMHGFIMMENYTECVPAEVASGESEAREDPASDTEEMTLAEWRLGPGRKKSWKVHPKDKIPSRLQHRRGQVLHGAKNVKQNLGTMGTSQHGQRRGYKKNRHDRYVQKFHRGNTKQRIHHLWDDDFEEYGTSSYVNFEPRVSVRAAEILDADAVLTSDDQPIAVTHNSFSTFYGNKSRAAKRGRREEAIYERIMADLPPRLPNGPTEKGTSKGKKHKQRGIDKFKIPHCNDLKDLRLSLERFWKALLEKSALLRRLATGQELATAESYLKLYKTVEARRHQLTQLESIYSKMNKKYKQVQKGVRGMKKEMTQLKSWLVSAMEQRDMRPRSALHKDKFIYSLPQPKVGSSPHYPSLRKHGILEKESELIVRLLDHWSDVGYVMVYMKEVGIKIDTWHLGQLSVLRHDLHIYMKEGKLSGCIETP</sequence>
<protein>
    <submittedName>
        <fullName evidence="2">Uncharacterized protein</fullName>
    </submittedName>
</protein>
<dbReference type="GeneID" id="19273903"/>
<evidence type="ECO:0000313" key="3">
    <source>
        <dbReference type="Proteomes" id="UP000030651"/>
    </source>
</evidence>
<name>W3X0W9_PESFW</name>
<organism evidence="2 3">
    <name type="scientific">Pestalotiopsis fici (strain W106-1 / CGMCC3.15140)</name>
    <dbReference type="NCBI Taxonomy" id="1229662"/>
    <lineage>
        <taxon>Eukaryota</taxon>
        <taxon>Fungi</taxon>
        <taxon>Dikarya</taxon>
        <taxon>Ascomycota</taxon>
        <taxon>Pezizomycotina</taxon>
        <taxon>Sordariomycetes</taxon>
        <taxon>Xylariomycetidae</taxon>
        <taxon>Amphisphaeriales</taxon>
        <taxon>Sporocadaceae</taxon>
        <taxon>Pestalotiopsis</taxon>
    </lineage>
</organism>
<dbReference type="Proteomes" id="UP000030651">
    <property type="component" value="Unassembled WGS sequence"/>
</dbReference>